<dbReference type="EMBL" id="BMAV01018043">
    <property type="protein sequence ID" value="GFY70149.1"/>
    <property type="molecule type" value="Genomic_DNA"/>
</dbReference>
<dbReference type="Proteomes" id="UP000886998">
    <property type="component" value="Unassembled WGS sequence"/>
</dbReference>
<evidence type="ECO:0000313" key="2">
    <source>
        <dbReference type="Proteomes" id="UP000886998"/>
    </source>
</evidence>
<reference evidence="1" key="1">
    <citation type="submission" date="2020-08" db="EMBL/GenBank/DDBJ databases">
        <title>Multicomponent nature underlies the extraordinary mechanical properties of spider dragline silk.</title>
        <authorList>
            <person name="Kono N."/>
            <person name="Nakamura H."/>
            <person name="Mori M."/>
            <person name="Yoshida Y."/>
            <person name="Ohtoshi R."/>
            <person name="Malay A.D."/>
            <person name="Moran D.A.P."/>
            <person name="Tomita M."/>
            <person name="Numata K."/>
            <person name="Arakawa K."/>
        </authorList>
    </citation>
    <scope>NUCLEOTIDE SEQUENCE</scope>
</reference>
<keyword evidence="2" id="KW-1185">Reference proteome</keyword>
<sequence>MNLVFQNLDKKEPTFRNRPRIKLLENFLKILSPRAGELSSRFQGNHEKRSIDSVSPSISGSIIVWQGGESAGVFVTEAGVFPAEKLLSVGIIEGVELFFCAVSSRQHVFVIPYNLASVVFALVLIQEPVNRHLNPCVHLLSFSLEAALDTALRICTEIPDNIF</sequence>
<evidence type="ECO:0000313" key="1">
    <source>
        <dbReference type="EMBL" id="GFY70149.1"/>
    </source>
</evidence>
<organism evidence="1 2">
    <name type="scientific">Trichonephila inaurata madagascariensis</name>
    <dbReference type="NCBI Taxonomy" id="2747483"/>
    <lineage>
        <taxon>Eukaryota</taxon>
        <taxon>Metazoa</taxon>
        <taxon>Ecdysozoa</taxon>
        <taxon>Arthropoda</taxon>
        <taxon>Chelicerata</taxon>
        <taxon>Arachnida</taxon>
        <taxon>Araneae</taxon>
        <taxon>Araneomorphae</taxon>
        <taxon>Entelegynae</taxon>
        <taxon>Araneoidea</taxon>
        <taxon>Nephilidae</taxon>
        <taxon>Trichonephila</taxon>
        <taxon>Trichonephila inaurata</taxon>
    </lineage>
</organism>
<proteinExistence type="predicted"/>
<gene>
    <name evidence="1" type="ORF">TNIN_224701</name>
</gene>
<comment type="caution">
    <text evidence="1">The sequence shown here is derived from an EMBL/GenBank/DDBJ whole genome shotgun (WGS) entry which is preliminary data.</text>
</comment>
<protein>
    <submittedName>
        <fullName evidence="1">Uncharacterized protein</fullName>
    </submittedName>
</protein>
<name>A0A8X6YEX5_9ARAC</name>
<dbReference type="AlphaFoldDB" id="A0A8X6YEX5"/>
<accession>A0A8X6YEX5</accession>